<feature type="region of interest" description="Disordered" evidence="2">
    <location>
        <begin position="192"/>
        <end position="220"/>
    </location>
</feature>
<dbReference type="EMBL" id="JARBJD010000002">
    <property type="protein sequence ID" value="KAK2964614.1"/>
    <property type="molecule type" value="Genomic_DNA"/>
</dbReference>
<dbReference type="Gene3D" id="3.40.50.300">
    <property type="entry name" value="P-loop containing nucleotide triphosphate hydrolases"/>
    <property type="match status" value="1"/>
</dbReference>
<dbReference type="InterPro" id="IPR005225">
    <property type="entry name" value="Small_GTP-bd"/>
</dbReference>
<dbReference type="InterPro" id="IPR050209">
    <property type="entry name" value="Rab_GTPases_membrane_traffic"/>
</dbReference>
<dbReference type="SMART" id="SM00176">
    <property type="entry name" value="RAN"/>
    <property type="match status" value="1"/>
</dbReference>
<organism evidence="3 4">
    <name type="scientific">Blattamonas nauphoetae</name>
    <dbReference type="NCBI Taxonomy" id="2049346"/>
    <lineage>
        <taxon>Eukaryota</taxon>
        <taxon>Metamonada</taxon>
        <taxon>Preaxostyla</taxon>
        <taxon>Oxymonadida</taxon>
        <taxon>Blattamonas</taxon>
    </lineage>
</organism>
<comment type="caution">
    <text evidence="3">The sequence shown here is derived from an EMBL/GenBank/DDBJ whole genome shotgun (WGS) entry which is preliminary data.</text>
</comment>
<dbReference type="PROSITE" id="PS51421">
    <property type="entry name" value="RAS"/>
    <property type="match status" value="1"/>
</dbReference>
<dbReference type="Pfam" id="PF00071">
    <property type="entry name" value="Ras"/>
    <property type="match status" value="1"/>
</dbReference>
<dbReference type="SMART" id="SM00173">
    <property type="entry name" value="RAS"/>
    <property type="match status" value="1"/>
</dbReference>
<comment type="similarity">
    <text evidence="1">Belongs to the small GTPase superfamily. Rab family.</text>
</comment>
<dbReference type="InterPro" id="IPR001806">
    <property type="entry name" value="Small_GTPase"/>
</dbReference>
<dbReference type="SMART" id="SM00175">
    <property type="entry name" value="RAB"/>
    <property type="match status" value="1"/>
</dbReference>
<evidence type="ECO:0000256" key="2">
    <source>
        <dbReference type="SAM" id="MobiDB-lite"/>
    </source>
</evidence>
<evidence type="ECO:0000313" key="4">
    <source>
        <dbReference type="Proteomes" id="UP001281761"/>
    </source>
</evidence>
<dbReference type="InterPro" id="IPR027417">
    <property type="entry name" value="P-loop_NTPase"/>
</dbReference>
<protein>
    <submittedName>
        <fullName evidence="3">GTP-binding protein yptV4</fullName>
    </submittedName>
</protein>
<keyword evidence="4" id="KW-1185">Reference proteome</keyword>
<dbReference type="CDD" id="cd00154">
    <property type="entry name" value="Rab"/>
    <property type="match status" value="1"/>
</dbReference>
<dbReference type="SUPFAM" id="SSF52540">
    <property type="entry name" value="P-loop containing nucleoside triphosphate hydrolases"/>
    <property type="match status" value="1"/>
</dbReference>
<dbReference type="Proteomes" id="UP001281761">
    <property type="component" value="Unassembled WGS sequence"/>
</dbReference>
<dbReference type="PROSITE" id="PS51419">
    <property type="entry name" value="RAB"/>
    <property type="match status" value="1"/>
</dbReference>
<feature type="compositionally biased region" description="Acidic residues" evidence="2">
    <location>
        <begin position="193"/>
        <end position="202"/>
    </location>
</feature>
<reference evidence="3 4" key="1">
    <citation type="journal article" date="2022" name="bioRxiv">
        <title>Genomics of Preaxostyla Flagellates Illuminates Evolutionary Transitions and the Path Towards Mitochondrial Loss.</title>
        <authorList>
            <person name="Novak L.V.F."/>
            <person name="Treitli S.C."/>
            <person name="Pyrih J."/>
            <person name="Halakuc P."/>
            <person name="Pipaliya S.V."/>
            <person name="Vacek V."/>
            <person name="Brzon O."/>
            <person name="Soukal P."/>
            <person name="Eme L."/>
            <person name="Dacks J.B."/>
            <person name="Karnkowska A."/>
            <person name="Elias M."/>
            <person name="Hampl V."/>
        </authorList>
    </citation>
    <scope>NUCLEOTIDE SEQUENCE [LARGE SCALE GENOMIC DNA]</scope>
    <source>
        <strain evidence="3">NAU3</strain>
        <tissue evidence="3">Gut</tissue>
    </source>
</reference>
<gene>
    <name evidence="3" type="ORF">BLNAU_531</name>
</gene>
<sequence>MTDPNDPIHLKFIIIGEANCGKTAIMRRFTEHKFYSRTPLTVTVDITKKPLTLQDQNVVLHIADTAGQERFRSVTKSYYRGSAAVLLVFDITDRTSFEQLGMWLTDVRNLTQTGTVCALVGNKFDLQLQREVEFTEALAFADDNGLHYFETSAKTGLNVEDVFLNMTWIILGRIKEGKLKVLSENGDVALIGEDGDDDEIDDPDKKIDPSKKTGQSNCNC</sequence>
<proteinExistence type="inferred from homology"/>
<evidence type="ECO:0000256" key="1">
    <source>
        <dbReference type="ARBA" id="ARBA00006270"/>
    </source>
</evidence>
<dbReference type="SMART" id="SM00174">
    <property type="entry name" value="RHO"/>
    <property type="match status" value="1"/>
</dbReference>
<accession>A0ABQ9YLI1</accession>
<evidence type="ECO:0000313" key="3">
    <source>
        <dbReference type="EMBL" id="KAK2964614.1"/>
    </source>
</evidence>
<dbReference type="PANTHER" id="PTHR47979">
    <property type="entry name" value="DRAB11-RELATED"/>
    <property type="match status" value="1"/>
</dbReference>
<dbReference type="PRINTS" id="PR00449">
    <property type="entry name" value="RASTRNSFRMNG"/>
</dbReference>
<dbReference type="NCBIfam" id="TIGR00231">
    <property type="entry name" value="small_GTP"/>
    <property type="match status" value="1"/>
</dbReference>
<name>A0ABQ9YLI1_9EUKA</name>